<feature type="region of interest" description="Disordered" evidence="1">
    <location>
        <begin position="68"/>
        <end position="96"/>
    </location>
</feature>
<protein>
    <submittedName>
        <fullName evidence="2">Uncharacterized protein</fullName>
    </submittedName>
</protein>
<dbReference type="Proteomes" id="UP000026915">
    <property type="component" value="Chromosome 6"/>
</dbReference>
<gene>
    <name evidence="2" type="ORF">TCM_029296</name>
</gene>
<evidence type="ECO:0000313" key="2">
    <source>
        <dbReference type="EMBL" id="EOY27451.1"/>
    </source>
</evidence>
<name>A0A061GCZ4_THECC</name>
<evidence type="ECO:0000313" key="3">
    <source>
        <dbReference type="Proteomes" id="UP000026915"/>
    </source>
</evidence>
<keyword evidence="3" id="KW-1185">Reference proteome</keyword>
<dbReference type="EMBL" id="CM001884">
    <property type="protein sequence ID" value="EOY27451.1"/>
    <property type="molecule type" value="Genomic_DNA"/>
</dbReference>
<evidence type="ECO:0000256" key="1">
    <source>
        <dbReference type="SAM" id="MobiDB-lite"/>
    </source>
</evidence>
<feature type="compositionally biased region" description="Basic and acidic residues" evidence="1">
    <location>
        <begin position="82"/>
        <end position="96"/>
    </location>
</feature>
<reference evidence="2 3" key="1">
    <citation type="journal article" date="2013" name="Genome Biol.">
        <title>The genome sequence of the most widely cultivated cacao type and its use to identify candidate genes regulating pod color.</title>
        <authorList>
            <person name="Motamayor J.C."/>
            <person name="Mockaitis K."/>
            <person name="Schmutz J."/>
            <person name="Haiminen N."/>
            <person name="Iii D.L."/>
            <person name="Cornejo O."/>
            <person name="Findley S.D."/>
            <person name="Zheng P."/>
            <person name="Utro F."/>
            <person name="Royaert S."/>
            <person name="Saski C."/>
            <person name="Jenkins J."/>
            <person name="Podicheti R."/>
            <person name="Zhao M."/>
            <person name="Scheffler B.E."/>
            <person name="Stack J.C."/>
            <person name="Feltus F.A."/>
            <person name="Mustiga G.M."/>
            <person name="Amores F."/>
            <person name="Phillips W."/>
            <person name="Marelli J.P."/>
            <person name="May G.D."/>
            <person name="Shapiro H."/>
            <person name="Ma J."/>
            <person name="Bustamante C.D."/>
            <person name="Schnell R.J."/>
            <person name="Main D."/>
            <person name="Gilbert D."/>
            <person name="Parida L."/>
            <person name="Kuhn D.N."/>
        </authorList>
    </citation>
    <scope>NUCLEOTIDE SEQUENCE [LARGE SCALE GENOMIC DNA]</scope>
    <source>
        <strain evidence="3">cv. Matina 1-6</strain>
    </source>
</reference>
<dbReference type="HOGENOM" id="CLU_2363877_0_0_1"/>
<dbReference type="InParanoid" id="A0A061GCZ4"/>
<accession>A0A061GCZ4</accession>
<dbReference type="AlphaFoldDB" id="A0A061GCZ4"/>
<proteinExistence type="predicted"/>
<sequence>MANSLGNRQIWRMAWYAITWAIWTTRNDILFIGKIWDEKQIFELLKLRVAYWVNAKWPNHNGSIGDLAGLSSEGTTPAKNKNAKEKMGWTKPLTED</sequence>
<dbReference type="Gramene" id="EOY27451">
    <property type="protein sequence ID" value="EOY27451"/>
    <property type="gene ID" value="TCM_029296"/>
</dbReference>
<organism evidence="2 3">
    <name type="scientific">Theobroma cacao</name>
    <name type="common">Cacao</name>
    <name type="synonym">Cocoa</name>
    <dbReference type="NCBI Taxonomy" id="3641"/>
    <lineage>
        <taxon>Eukaryota</taxon>
        <taxon>Viridiplantae</taxon>
        <taxon>Streptophyta</taxon>
        <taxon>Embryophyta</taxon>
        <taxon>Tracheophyta</taxon>
        <taxon>Spermatophyta</taxon>
        <taxon>Magnoliopsida</taxon>
        <taxon>eudicotyledons</taxon>
        <taxon>Gunneridae</taxon>
        <taxon>Pentapetalae</taxon>
        <taxon>rosids</taxon>
        <taxon>malvids</taxon>
        <taxon>Malvales</taxon>
        <taxon>Malvaceae</taxon>
        <taxon>Byttnerioideae</taxon>
        <taxon>Theobroma</taxon>
    </lineage>
</organism>